<feature type="coiled-coil region" evidence="1">
    <location>
        <begin position="6"/>
        <end position="33"/>
    </location>
</feature>
<sequence>MENASIAVQLEAVKSLQSTIRKLENALSQMTQSGANTTLVKKRLLAISIGLAVLEEIWNQKSHHYSHEALEEAHHVLIGLIPSVESSYIKSKPGSSQKTLLERRITALRLVIQALDETKSNHAAAAQKET</sequence>
<protein>
    <submittedName>
        <fullName evidence="2">Uncharacterized protein</fullName>
    </submittedName>
</protein>
<keyword evidence="3" id="KW-1185">Reference proteome</keyword>
<reference evidence="2 3" key="1">
    <citation type="submission" date="2016-05" db="EMBL/GenBank/DDBJ databases">
        <title>Paenibacillus oryzae. sp. nov., isolated from the rice root.</title>
        <authorList>
            <person name="Zhang J."/>
            <person name="Zhang X."/>
        </authorList>
    </citation>
    <scope>NUCLEOTIDE SEQUENCE [LARGE SCALE GENOMIC DNA]</scope>
    <source>
        <strain evidence="2 3">1DrF-4</strain>
    </source>
</reference>
<evidence type="ECO:0000313" key="3">
    <source>
        <dbReference type="Proteomes" id="UP000092024"/>
    </source>
</evidence>
<evidence type="ECO:0000256" key="1">
    <source>
        <dbReference type="SAM" id="Coils"/>
    </source>
</evidence>
<evidence type="ECO:0000313" key="2">
    <source>
        <dbReference type="EMBL" id="OBR64044.1"/>
    </source>
</evidence>
<dbReference type="Proteomes" id="UP000092024">
    <property type="component" value="Unassembled WGS sequence"/>
</dbReference>
<dbReference type="RefSeq" id="WP_068685464.1">
    <property type="nucleotide sequence ID" value="NZ_LYPA01000067.1"/>
</dbReference>
<name>A0A1A5YEN3_9BACL</name>
<proteinExistence type="predicted"/>
<keyword evidence="1" id="KW-0175">Coiled coil</keyword>
<dbReference type="AlphaFoldDB" id="A0A1A5YEN3"/>
<accession>A0A1A5YEN3</accession>
<comment type="caution">
    <text evidence="2">The sequence shown here is derived from an EMBL/GenBank/DDBJ whole genome shotgun (WGS) entry which is preliminary data.</text>
</comment>
<dbReference type="EMBL" id="LYPA01000067">
    <property type="protein sequence ID" value="OBR64044.1"/>
    <property type="molecule type" value="Genomic_DNA"/>
</dbReference>
<dbReference type="OrthoDB" id="2313808at2"/>
<gene>
    <name evidence="2" type="ORF">A7K91_20345</name>
</gene>
<organism evidence="2 3">
    <name type="scientific">Paenibacillus oryzae</name>
    <dbReference type="NCBI Taxonomy" id="1844972"/>
    <lineage>
        <taxon>Bacteria</taxon>
        <taxon>Bacillati</taxon>
        <taxon>Bacillota</taxon>
        <taxon>Bacilli</taxon>
        <taxon>Bacillales</taxon>
        <taxon>Paenibacillaceae</taxon>
        <taxon>Paenibacillus</taxon>
    </lineage>
</organism>